<proteinExistence type="predicted"/>
<dbReference type="Proteomes" id="UP000694920">
    <property type="component" value="Unplaced"/>
</dbReference>
<evidence type="ECO:0000313" key="3">
    <source>
        <dbReference type="RefSeq" id="XP_015609880.1"/>
    </source>
</evidence>
<name>A0AAJ7CFZ1_CEPCN</name>
<dbReference type="GeneID" id="107274838"/>
<reference evidence="3" key="1">
    <citation type="submission" date="2025-08" db="UniProtKB">
        <authorList>
            <consortium name="RefSeq"/>
        </authorList>
    </citation>
    <scope>IDENTIFICATION</scope>
</reference>
<dbReference type="AlphaFoldDB" id="A0AAJ7CFZ1"/>
<evidence type="ECO:0000256" key="1">
    <source>
        <dbReference type="SAM" id="MobiDB-lite"/>
    </source>
</evidence>
<dbReference type="KEGG" id="ccin:107274838"/>
<accession>A0AAJ7CFZ1</accession>
<protein>
    <submittedName>
        <fullName evidence="3">Uncharacterized transmembrane protein DDB_G0283675-like</fullName>
    </submittedName>
</protein>
<feature type="compositionally biased region" description="Polar residues" evidence="1">
    <location>
        <begin position="24"/>
        <end position="38"/>
    </location>
</feature>
<feature type="compositionally biased region" description="Low complexity" evidence="1">
    <location>
        <begin position="83"/>
        <end position="93"/>
    </location>
</feature>
<sequence length="173" mass="19642">MGKSLLEVAWLDSLNVDTRGIITGQTLAEDQPGPSVTRQRVERNFPAPVKQRRTDKDENCSNVPDEDYDDDTDDSDCMHDAENGNNNSNNGRDNNARNHDDDDDDDDENHNDGNPEYSDEENQNSDHNDSNIISNEIRKVELVHGSGISISELSLLDVRQRYKNDPKEMTRRI</sequence>
<organism evidence="2 3">
    <name type="scientific">Cephus cinctus</name>
    <name type="common">Wheat stem sawfly</name>
    <dbReference type="NCBI Taxonomy" id="211228"/>
    <lineage>
        <taxon>Eukaryota</taxon>
        <taxon>Metazoa</taxon>
        <taxon>Ecdysozoa</taxon>
        <taxon>Arthropoda</taxon>
        <taxon>Hexapoda</taxon>
        <taxon>Insecta</taxon>
        <taxon>Pterygota</taxon>
        <taxon>Neoptera</taxon>
        <taxon>Endopterygota</taxon>
        <taxon>Hymenoptera</taxon>
        <taxon>Cephoidea</taxon>
        <taxon>Cephidae</taxon>
        <taxon>Cephus</taxon>
    </lineage>
</organism>
<feature type="compositionally biased region" description="Acidic residues" evidence="1">
    <location>
        <begin position="64"/>
        <end position="75"/>
    </location>
</feature>
<gene>
    <name evidence="3" type="primary">LOC107274838</name>
</gene>
<dbReference type="RefSeq" id="XP_015609880.1">
    <property type="nucleotide sequence ID" value="XM_015754394.1"/>
</dbReference>
<evidence type="ECO:0000313" key="2">
    <source>
        <dbReference type="Proteomes" id="UP000694920"/>
    </source>
</evidence>
<feature type="region of interest" description="Disordered" evidence="1">
    <location>
        <begin position="24"/>
        <end position="132"/>
    </location>
</feature>
<keyword evidence="2" id="KW-1185">Reference proteome</keyword>